<dbReference type="PANTHER" id="PTHR10574:SF365">
    <property type="entry name" value="NETRIN-A-RELATED"/>
    <property type="match status" value="1"/>
</dbReference>
<keyword evidence="4" id="KW-0677">Repeat</keyword>
<feature type="domain" description="Laminin EGF-like" evidence="10">
    <location>
        <begin position="435"/>
        <end position="485"/>
    </location>
</feature>
<keyword evidence="6" id="KW-0325">Glycoprotein</keyword>
<evidence type="ECO:0000256" key="6">
    <source>
        <dbReference type="ARBA" id="ARBA00023180"/>
    </source>
</evidence>
<organism evidence="13">
    <name type="scientific">Schmidtea mediterranea</name>
    <name type="common">Freshwater planarian flatworm</name>
    <dbReference type="NCBI Taxonomy" id="79327"/>
    <lineage>
        <taxon>Eukaryota</taxon>
        <taxon>Metazoa</taxon>
        <taxon>Spiralia</taxon>
        <taxon>Lophotrochozoa</taxon>
        <taxon>Platyhelminthes</taxon>
        <taxon>Rhabditophora</taxon>
        <taxon>Seriata</taxon>
        <taxon>Tricladida</taxon>
        <taxon>Continenticola</taxon>
        <taxon>Geoplanoidea</taxon>
        <taxon>Dugesiidae</taxon>
        <taxon>Schmidtea</taxon>
    </lineage>
</organism>
<evidence type="ECO:0000256" key="8">
    <source>
        <dbReference type="PROSITE-ProRule" id="PRU00460"/>
    </source>
</evidence>
<evidence type="ECO:0000313" key="13">
    <source>
        <dbReference type="EMBL" id="AAY23350.1"/>
    </source>
</evidence>
<dbReference type="CDD" id="cd00055">
    <property type="entry name" value="EGF_Lam"/>
    <property type="match status" value="3"/>
</dbReference>
<dbReference type="InterPro" id="IPR001134">
    <property type="entry name" value="Netrin_domain"/>
</dbReference>
<comment type="subcellular location">
    <subcellularLocation>
        <location evidence="1">Secreted</location>
    </subcellularLocation>
</comment>
<dbReference type="SMART" id="SM00643">
    <property type="entry name" value="C345C"/>
    <property type="match status" value="1"/>
</dbReference>
<dbReference type="SUPFAM" id="SSF57196">
    <property type="entry name" value="EGF/Laminin"/>
    <property type="match status" value="3"/>
</dbReference>
<dbReference type="GO" id="GO:0005576">
    <property type="term" value="C:extracellular region"/>
    <property type="evidence" value="ECO:0007669"/>
    <property type="project" value="UniProtKB-SubCell"/>
</dbReference>
<feature type="disulfide bond" evidence="8">
    <location>
        <begin position="457"/>
        <end position="466"/>
    </location>
</feature>
<dbReference type="FunFam" id="2.10.25.10:FF:000048">
    <property type="entry name" value="Netrin 3"/>
    <property type="match status" value="1"/>
</dbReference>
<dbReference type="GO" id="GO:0016358">
    <property type="term" value="P:dendrite development"/>
    <property type="evidence" value="ECO:0007669"/>
    <property type="project" value="TreeGrafter"/>
</dbReference>
<sequence>MNQSLRNGICPFVIFAILIQCQAQHWLHGGSNSLCYSEGKAFRCVPPFTNIIENMIPDEITSTCGQNKKQWICVDHINCHSCMKDTHSINYLTDQHLNNNITFWASDFVNHGDNVNITFSFGKLFEIYYISLVLIPLLEPDSIIISKSIDNGTSWTEWHYFSKDCYRSFGIQPMDFNHYSDSKITESTVDQSLTCTSIPDSKLGNLVNSPSVLAFTTNNPNFFSHASDQYNSWMSATNIRITLRKSETNFLNSHLDGFTYPPHLKQYFNRIYRKNNYSSILPVNRKLKQKKRNSPSVLKISDFFALADISIGGRCQCYGHAGRCLKNPVDNTYHCDCQHNTAGKDCEMCREGFVDKRWSVATVNSAAECKRCNCNLHSKKCEFNEKLYIVSNKQSGGVCVDCEHNTDGRYCHQCNKGYHRDWSKPLSHHHVCIKCRCHPIGSIYPDVCDQRNSQCTCKTGVGGLSCNRCQKGFQQTKSPITPCVDVIDLHKIPMAQAPENRCQHCNNKRKRIRFKKYCRKDAVLLVTMQSREQHGEMARFEMKVNYVYRIDTSKFTEMHPDFLASMNGIMSNQFIHSTFPMWIKETDLKCKCPSLQLGMTYLVILKLHAIKYLERSELLLDQKSVALPWQKTWERRMKKFSNKEHQGLCEKWKLKRRYYRRQKHTKNYV</sequence>
<dbReference type="OrthoDB" id="5984158at2759"/>
<dbReference type="PROSITE" id="PS00022">
    <property type="entry name" value="EGF_1"/>
    <property type="match status" value="1"/>
</dbReference>
<evidence type="ECO:0000256" key="5">
    <source>
        <dbReference type="ARBA" id="ARBA00023157"/>
    </source>
</evidence>
<dbReference type="GO" id="GO:0009888">
    <property type="term" value="P:tissue development"/>
    <property type="evidence" value="ECO:0007669"/>
    <property type="project" value="TreeGrafter"/>
</dbReference>
<dbReference type="InterPro" id="IPR008993">
    <property type="entry name" value="TIMP-like_OB-fold"/>
</dbReference>
<dbReference type="Gene3D" id="2.40.50.120">
    <property type="match status" value="1"/>
</dbReference>
<dbReference type="GO" id="GO:0009887">
    <property type="term" value="P:animal organ morphogenesis"/>
    <property type="evidence" value="ECO:0007669"/>
    <property type="project" value="TreeGrafter"/>
</dbReference>
<dbReference type="PROSITE" id="PS50027">
    <property type="entry name" value="EGF_LAM_2"/>
    <property type="match status" value="1"/>
</dbReference>
<dbReference type="PANTHER" id="PTHR10574">
    <property type="entry name" value="NETRIN/LAMININ-RELATED"/>
    <property type="match status" value="1"/>
</dbReference>
<feature type="domain" description="NTR" evidence="11">
    <location>
        <begin position="502"/>
        <end position="649"/>
    </location>
</feature>
<evidence type="ECO:0000259" key="10">
    <source>
        <dbReference type="PROSITE" id="PS50027"/>
    </source>
</evidence>
<dbReference type="GO" id="GO:0008045">
    <property type="term" value="P:motor neuron axon guidance"/>
    <property type="evidence" value="ECO:0007669"/>
    <property type="project" value="TreeGrafter"/>
</dbReference>
<reference evidence="13" key="1">
    <citation type="journal article" date="2005" name="Development">
        <title>Planarian homologs of netrin and netrin receptor are required for proper regeneration of the central nervous system and the maintenance of nervous system architecture.</title>
        <authorList>
            <person name="Cebria F."/>
            <person name="Newmark P.A."/>
        </authorList>
    </citation>
    <scope>NUCLEOTIDE SEQUENCE</scope>
    <source>
        <tissue evidence="13">Head blastema</tissue>
    </source>
</reference>
<dbReference type="InterPro" id="IPR008211">
    <property type="entry name" value="Laminin_N"/>
</dbReference>
<feature type="domain" description="Laminin N-terminal" evidence="12">
    <location>
        <begin position="40"/>
        <end position="314"/>
    </location>
</feature>
<keyword evidence="3 9" id="KW-0732">Signal</keyword>
<dbReference type="SUPFAM" id="SSF50242">
    <property type="entry name" value="TIMP-like"/>
    <property type="match status" value="1"/>
</dbReference>
<evidence type="ECO:0000256" key="1">
    <source>
        <dbReference type="ARBA" id="ARBA00004613"/>
    </source>
</evidence>
<dbReference type="Gene3D" id="2.10.25.10">
    <property type="entry name" value="Laminin"/>
    <property type="match status" value="2"/>
</dbReference>
<dbReference type="EMBL" id="AY945304">
    <property type="protein sequence ID" value="AAY23350.1"/>
    <property type="molecule type" value="mRNA"/>
</dbReference>
<dbReference type="InterPro" id="IPR018933">
    <property type="entry name" value="Netrin_module_non-TIMP"/>
</dbReference>
<keyword evidence="5 8" id="KW-1015">Disulfide bond</keyword>
<proteinExistence type="evidence at transcript level"/>
<comment type="caution">
    <text evidence="8">Lacks conserved residue(s) required for the propagation of feature annotation.</text>
</comment>
<evidence type="ECO:0000259" key="11">
    <source>
        <dbReference type="PROSITE" id="PS50189"/>
    </source>
</evidence>
<dbReference type="PROSITE" id="PS51117">
    <property type="entry name" value="LAMININ_NTER"/>
    <property type="match status" value="1"/>
</dbReference>
<feature type="chain" id="PRO_5004235070" evidence="9">
    <location>
        <begin position="24"/>
        <end position="669"/>
    </location>
</feature>
<evidence type="ECO:0000256" key="4">
    <source>
        <dbReference type="ARBA" id="ARBA00022737"/>
    </source>
</evidence>
<protein>
    <submittedName>
        <fullName evidence="13">Netrin 1</fullName>
    </submittedName>
</protein>
<dbReference type="GO" id="GO:0005604">
    <property type="term" value="C:basement membrane"/>
    <property type="evidence" value="ECO:0007669"/>
    <property type="project" value="TreeGrafter"/>
</dbReference>
<name>Q49BF9_SCHMD</name>
<feature type="signal peptide" evidence="9">
    <location>
        <begin position="1"/>
        <end position="23"/>
    </location>
</feature>
<dbReference type="Pfam" id="PF00053">
    <property type="entry name" value="EGF_laminin"/>
    <property type="match status" value="3"/>
</dbReference>
<dbReference type="CDD" id="cd03579">
    <property type="entry name" value="NTR_netrin-1_like"/>
    <property type="match status" value="1"/>
</dbReference>
<feature type="disulfide bond" evidence="8">
    <location>
        <begin position="469"/>
        <end position="483"/>
    </location>
</feature>
<dbReference type="Gene3D" id="2.60.120.260">
    <property type="entry name" value="Galactose-binding domain-like"/>
    <property type="match status" value="1"/>
</dbReference>
<dbReference type="SMART" id="SM00136">
    <property type="entry name" value="LamNT"/>
    <property type="match status" value="1"/>
</dbReference>
<dbReference type="InterPro" id="IPR002049">
    <property type="entry name" value="LE_dom"/>
</dbReference>
<accession>Q49BF9</accession>
<dbReference type="Pfam" id="PF01759">
    <property type="entry name" value="NTR"/>
    <property type="match status" value="1"/>
</dbReference>
<evidence type="ECO:0000259" key="12">
    <source>
        <dbReference type="PROSITE" id="PS51117"/>
    </source>
</evidence>
<evidence type="ECO:0000256" key="7">
    <source>
        <dbReference type="ARBA" id="ARBA00023292"/>
    </source>
</evidence>
<dbReference type="InterPro" id="IPR000742">
    <property type="entry name" value="EGF"/>
</dbReference>
<dbReference type="PROSITE" id="PS50189">
    <property type="entry name" value="NTR"/>
    <property type="match status" value="1"/>
</dbReference>
<dbReference type="InterPro" id="IPR050440">
    <property type="entry name" value="Laminin/Netrin_ECM"/>
</dbReference>
<dbReference type="AlphaFoldDB" id="Q49BF9"/>
<keyword evidence="2" id="KW-0964">Secreted</keyword>
<dbReference type="Pfam" id="PF00055">
    <property type="entry name" value="Laminin_N"/>
    <property type="match status" value="1"/>
</dbReference>
<evidence type="ECO:0000256" key="3">
    <source>
        <dbReference type="ARBA" id="ARBA00022729"/>
    </source>
</evidence>
<evidence type="ECO:0000256" key="9">
    <source>
        <dbReference type="SAM" id="SignalP"/>
    </source>
</evidence>
<dbReference type="SMART" id="SM00180">
    <property type="entry name" value="EGF_Lam"/>
    <property type="match status" value="3"/>
</dbReference>
<keyword evidence="7 8" id="KW-0424">Laminin EGF-like domain</keyword>
<evidence type="ECO:0000256" key="2">
    <source>
        <dbReference type="ARBA" id="ARBA00022525"/>
    </source>
</evidence>
<dbReference type="PROSITE" id="PS01248">
    <property type="entry name" value="EGF_LAM_1"/>
    <property type="match status" value="2"/>
</dbReference>